<keyword evidence="6" id="KW-0131">Cell cycle</keyword>
<dbReference type="Proteomes" id="UP001337580">
    <property type="component" value="Chromosome"/>
</dbReference>
<evidence type="ECO:0000256" key="5">
    <source>
        <dbReference type="ARBA" id="ARBA00023054"/>
    </source>
</evidence>
<keyword evidence="5" id="KW-0175">Coiled coil</keyword>
<dbReference type="InterPro" id="IPR019933">
    <property type="entry name" value="DivIVA_domain"/>
</dbReference>
<dbReference type="PANTHER" id="PTHR35794:SF2">
    <property type="entry name" value="CELL DIVISION PROTEIN DIVIVA"/>
    <property type="match status" value="1"/>
</dbReference>
<dbReference type="AlphaFoldDB" id="A0AA48IAT5"/>
<name>A0AA48IAT5_9FIRM</name>
<keyword evidence="4" id="KW-0132">Cell division</keyword>
<dbReference type="KEGG" id="ips:CfP315_0656"/>
<evidence type="ECO:0000256" key="1">
    <source>
        <dbReference type="ARBA" id="ARBA00004496"/>
    </source>
</evidence>
<dbReference type="EMBL" id="AP027924">
    <property type="protein sequence ID" value="BED92075.1"/>
    <property type="molecule type" value="Genomic_DNA"/>
</dbReference>
<gene>
    <name evidence="7" type="ORF">CfP315_0656</name>
</gene>
<protein>
    <submittedName>
        <fullName evidence="7">DivIVA domain-containing protein</fullName>
    </submittedName>
</protein>
<reference evidence="7" key="1">
    <citation type="journal article" date="2023" name="ISME J.">
        <title>Emergence of putative energy parasites within Clostridia revealed by genome analysis of a novel endosymbiotic clade.</title>
        <authorList>
            <person name="Takahashi K."/>
            <person name="Kuwahara H."/>
            <person name="Horikawa Y."/>
            <person name="Izawa K."/>
            <person name="Kato D."/>
            <person name="Inagaki T."/>
            <person name="Yuki M."/>
            <person name="Ohkuma M."/>
            <person name="Hongoh Y."/>
        </authorList>
    </citation>
    <scope>NUCLEOTIDE SEQUENCE</scope>
    <source>
        <strain evidence="7">CfP3-15</strain>
    </source>
</reference>
<dbReference type="GO" id="GO:0051301">
    <property type="term" value="P:cell division"/>
    <property type="evidence" value="ECO:0007669"/>
    <property type="project" value="UniProtKB-KW"/>
</dbReference>
<dbReference type="GO" id="GO:0005737">
    <property type="term" value="C:cytoplasm"/>
    <property type="evidence" value="ECO:0007669"/>
    <property type="project" value="UniProtKB-SubCell"/>
</dbReference>
<keyword evidence="3" id="KW-0963">Cytoplasm</keyword>
<evidence type="ECO:0000313" key="7">
    <source>
        <dbReference type="EMBL" id="BED92075.1"/>
    </source>
</evidence>
<dbReference type="Pfam" id="PF05103">
    <property type="entry name" value="DivIVA"/>
    <property type="match status" value="1"/>
</dbReference>
<evidence type="ECO:0000256" key="4">
    <source>
        <dbReference type="ARBA" id="ARBA00022618"/>
    </source>
</evidence>
<evidence type="ECO:0000256" key="6">
    <source>
        <dbReference type="ARBA" id="ARBA00023306"/>
    </source>
</evidence>
<comment type="similarity">
    <text evidence="2">Belongs to the DivIVA family.</text>
</comment>
<dbReference type="NCBIfam" id="TIGR03544">
    <property type="entry name" value="DivI1A_domain"/>
    <property type="match status" value="1"/>
</dbReference>
<dbReference type="PANTHER" id="PTHR35794">
    <property type="entry name" value="CELL DIVISION PROTEIN DIVIVA"/>
    <property type="match status" value="1"/>
</dbReference>
<proteinExistence type="inferred from homology"/>
<sequence length="201" mass="23047">MLDFDVKNIRFSKKIIGGYDSVAVDRFLDEVGSYLDEIKFENAGLKKKVCELIEKVRSYQEDEASIRKAILNSQKIADASLLDADIKAKHALREAGEKAIEIIDKTNLDISKKIDTAKLVFGYFNTFKSELIKKYEEQIDFLNKIYFEDIGVTEEKFLSLKKDGEKILEYVNENCFSERVDSCEINAGSDDIENFKRGKLN</sequence>
<comment type="subcellular location">
    <subcellularLocation>
        <location evidence="1">Cytoplasm</location>
    </subcellularLocation>
</comment>
<evidence type="ECO:0000256" key="3">
    <source>
        <dbReference type="ARBA" id="ARBA00022490"/>
    </source>
</evidence>
<organism evidence="7">
    <name type="scientific">Candidatus Improbicoccus pseudotrichonymphae</name>
    <dbReference type="NCBI Taxonomy" id="3033792"/>
    <lineage>
        <taxon>Bacteria</taxon>
        <taxon>Bacillati</taxon>
        <taxon>Bacillota</taxon>
        <taxon>Clostridia</taxon>
        <taxon>Candidatus Improbicoccus</taxon>
    </lineage>
</organism>
<evidence type="ECO:0000256" key="2">
    <source>
        <dbReference type="ARBA" id="ARBA00009008"/>
    </source>
</evidence>
<accession>A0AA48IAT5</accession>
<dbReference type="InterPro" id="IPR007793">
    <property type="entry name" value="DivIVA_fam"/>
</dbReference>
<dbReference type="Gene3D" id="6.10.250.660">
    <property type="match status" value="1"/>
</dbReference>